<dbReference type="SUPFAM" id="SSF53474">
    <property type="entry name" value="alpha/beta-Hydrolases"/>
    <property type="match status" value="1"/>
</dbReference>
<dbReference type="InterPro" id="IPR000073">
    <property type="entry name" value="AB_hydrolase_1"/>
</dbReference>
<dbReference type="Pfam" id="PF12697">
    <property type="entry name" value="Abhydrolase_6"/>
    <property type="match status" value="1"/>
</dbReference>
<protein>
    <submittedName>
        <fullName evidence="2">Lysophospholipase</fullName>
    </submittedName>
</protein>
<keyword evidence="3" id="KW-1185">Reference proteome</keyword>
<proteinExistence type="predicted"/>
<dbReference type="InterPro" id="IPR029058">
    <property type="entry name" value="AB_hydrolase_fold"/>
</dbReference>
<dbReference type="RefSeq" id="WP_066470231.1">
    <property type="nucleotide sequence ID" value="NZ_CBCRUZ010000002.1"/>
</dbReference>
<dbReference type="Gene3D" id="3.40.50.1820">
    <property type="entry name" value="alpha/beta hydrolase"/>
    <property type="match status" value="1"/>
</dbReference>
<feature type="domain" description="AB hydrolase-1" evidence="1">
    <location>
        <begin position="20"/>
        <end position="194"/>
    </location>
</feature>
<dbReference type="EMBL" id="CP079105">
    <property type="protein sequence ID" value="QXQ13024.1"/>
    <property type="molecule type" value="Genomic_DNA"/>
</dbReference>
<dbReference type="Proteomes" id="UP000887023">
    <property type="component" value="Chromosome"/>
</dbReference>
<accession>A0ABX8S7N4</accession>
<evidence type="ECO:0000313" key="2">
    <source>
        <dbReference type="EMBL" id="QXQ13024.1"/>
    </source>
</evidence>
<evidence type="ECO:0000313" key="3">
    <source>
        <dbReference type="Proteomes" id="UP000887023"/>
    </source>
</evidence>
<organism evidence="2 3">
    <name type="scientific">Skermania pinensis</name>
    <dbReference type="NCBI Taxonomy" id="39122"/>
    <lineage>
        <taxon>Bacteria</taxon>
        <taxon>Bacillati</taxon>
        <taxon>Actinomycetota</taxon>
        <taxon>Actinomycetes</taxon>
        <taxon>Mycobacteriales</taxon>
        <taxon>Gordoniaceae</taxon>
        <taxon>Skermania</taxon>
    </lineage>
</organism>
<evidence type="ECO:0000259" key="1">
    <source>
        <dbReference type="Pfam" id="PF12697"/>
    </source>
</evidence>
<gene>
    <name evidence="2" type="ORF">KV203_14075</name>
</gene>
<name>A0ABX8S7N4_9ACTN</name>
<reference evidence="2" key="1">
    <citation type="submission" date="2021-07" db="EMBL/GenBank/DDBJ databases">
        <title>Candidatus Kaistella beijingensis sp. nov. isolated from a municipal wastewater treatment plant is involved in sludge foaming.</title>
        <authorList>
            <person name="Song Y."/>
            <person name="Liu S.-J."/>
        </authorList>
    </citation>
    <scope>NUCLEOTIDE SEQUENCE</scope>
    <source>
        <strain evidence="2">DSM 43998</strain>
    </source>
</reference>
<sequence length="207" mass="22418">MRYLWTDAAVGPGVRGIVAFFHGGAEFGRRPVDLRSLPLLRTRLLRAAAHPRLAGAGLGTALLRFGITGWNGADASPVADARWALDDLDRRAPSCPIAIVGHSMGARAALHVADHPNVRGVLGLAPWFPPDDDVRAVRGKPLVAAHGRQDRVTSPRATRRLLYRAESTGAQARFVDMGPAGHYMLRRHRSWIDVVCTETTAMLDEPG</sequence>